<dbReference type="Proteomes" id="UP001162131">
    <property type="component" value="Unassembled WGS sequence"/>
</dbReference>
<evidence type="ECO:0000313" key="2">
    <source>
        <dbReference type="EMBL" id="CAG9331395.1"/>
    </source>
</evidence>
<protein>
    <submittedName>
        <fullName evidence="2">Uncharacterized protein</fullName>
    </submittedName>
</protein>
<organism evidence="2 3">
    <name type="scientific">Blepharisma stoltei</name>
    <dbReference type="NCBI Taxonomy" id="1481888"/>
    <lineage>
        <taxon>Eukaryota</taxon>
        <taxon>Sar</taxon>
        <taxon>Alveolata</taxon>
        <taxon>Ciliophora</taxon>
        <taxon>Postciliodesmatophora</taxon>
        <taxon>Heterotrichea</taxon>
        <taxon>Heterotrichida</taxon>
        <taxon>Blepharismidae</taxon>
        <taxon>Blepharisma</taxon>
    </lineage>
</organism>
<dbReference type="EMBL" id="CAJZBQ010000053">
    <property type="protein sequence ID" value="CAG9331395.1"/>
    <property type="molecule type" value="Genomic_DNA"/>
</dbReference>
<evidence type="ECO:0000256" key="1">
    <source>
        <dbReference type="SAM" id="Coils"/>
    </source>
</evidence>
<sequence>MNDRLKEALKRIEDHEIRLTKQEEKVIDFDKISDISICDKMKGCDEFEKFKSDVMKDCEMKWNDIEKKEKNKCKLLEELGVEVENFRENLKDMDAKVDKVDIDVKNQLNAFRLNLISKNELKDIRELFKSTKDQLQNLTVECSSINELAEKISKTDKKCDKTIKQFSKINLVQEEFNVKLKSLQDSLTAHNSEINKTSVYFQKLQKELFSRLGNIESKIIDFESNRHEISILAENFEKRFTISDEKISNKFNDFEQFISSLKSTETNLETRLQVLEAGKAQIDELREELSKTLKQFHINDDSGEELNILKTERESNLKRSSIKDPFSPDISFSNGDSQVMSERLDKIEKIIIHKRAIQSSFQSPTATLRPHFRSPKQDELSEYLPGEAESLVMHAILQNTNREKFYDNEQFKLKSSSLSSFSPRATDRFPSLELKESLRIRGFNIR</sequence>
<evidence type="ECO:0000313" key="3">
    <source>
        <dbReference type="Proteomes" id="UP001162131"/>
    </source>
</evidence>
<keyword evidence="3" id="KW-1185">Reference proteome</keyword>
<keyword evidence="1" id="KW-0175">Coiled coil</keyword>
<name>A0AAU9K057_9CILI</name>
<feature type="coiled-coil region" evidence="1">
    <location>
        <begin position="76"/>
        <end position="141"/>
    </location>
</feature>
<accession>A0AAU9K057</accession>
<gene>
    <name evidence="2" type="ORF">BSTOLATCC_MIC53466</name>
</gene>
<proteinExistence type="predicted"/>
<comment type="caution">
    <text evidence="2">The sequence shown here is derived from an EMBL/GenBank/DDBJ whole genome shotgun (WGS) entry which is preliminary data.</text>
</comment>
<reference evidence="2" key="1">
    <citation type="submission" date="2021-09" db="EMBL/GenBank/DDBJ databases">
        <authorList>
            <consortium name="AG Swart"/>
            <person name="Singh M."/>
            <person name="Singh A."/>
            <person name="Seah K."/>
            <person name="Emmerich C."/>
        </authorList>
    </citation>
    <scope>NUCLEOTIDE SEQUENCE</scope>
    <source>
        <strain evidence="2">ATCC30299</strain>
    </source>
</reference>
<dbReference type="AlphaFoldDB" id="A0AAU9K057"/>